<evidence type="ECO:0000313" key="3">
    <source>
        <dbReference type="Proteomes" id="UP000292685"/>
    </source>
</evidence>
<dbReference type="SUPFAM" id="SSF160631">
    <property type="entry name" value="SMI1/KNR4-like"/>
    <property type="match status" value="1"/>
</dbReference>
<dbReference type="RefSeq" id="WP_130448755.1">
    <property type="nucleotide sequence ID" value="NZ_SHLA01000001.1"/>
</dbReference>
<keyword evidence="3" id="KW-1185">Reference proteome</keyword>
<sequence length="144" mass="17222">MAEMFVDKFRSLVPKYLDDQWVAEDGLTPAELDEALQEAGVEIPLVLREFYLSLGGCEDLMEAYHYFWDPEELEYDDGYLLFMEDEEEKYVWGMRVDQLDVPDPIVYRRNNRRSAWRSEEGTFSEYVLDMFDWVFEELEPELDS</sequence>
<dbReference type="InterPro" id="IPR018958">
    <property type="entry name" value="Knr4/Smi1-like_dom"/>
</dbReference>
<protein>
    <recommendedName>
        <fullName evidence="1">Knr4/Smi1-like domain-containing protein</fullName>
    </recommendedName>
</protein>
<dbReference type="Proteomes" id="UP000292685">
    <property type="component" value="Unassembled WGS sequence"/>
</dbReference>
<dbReference type="SMART" id="SM00860">
    <property type="entry name" value="SMI1_KNR4"/>
    <property type="match status" value="1"/>
</dbReference>
<accession>A0A4Q8A9C6</accession>
<proteinExistence type="predicted"/>
<name>A0A4Q8A9C6_9MICC</name>
<feature type="domain" description="Knr4/Smi1-like" evidence="1">
    <location>
        <begin position="26"/>
        <end position="129"/>
    </location>
</feature>
<organism evidence="2 3">
    <name type="scientific">Zhihengliuella halotolerans</name>
    <dbReference type="NCBI Taxonomy" id="370736"/>
    <lineage>
        <taxon>Bacteria</taxon>
        <taxon>Bacillati</taxon>
        <taxon>Actinomycetota</taxon>
        <taxon>Actinomycetes</taxon>
        <taxon>Micrococcales</taxon>
        <taxon>Micrococcaceae</taxon>
        <taxon>Zhihengliuella</taxon>
    </lineage>
</organism>
<reference evidence="2 3" key="1">
    <citation type="submission" date="2019-02" db="EMBL/GenBank/DDBJ databases">
        <title>Sequencing the genomes of 1000 actinobacteria strains.</title>
        <authorList>
            <person name="Klenk H.-P."/>
        </authorList>
    </citation>
    <scope>NUCLEOTIDE SEQUENCE [LARGE SCALE GENOMIC DNA]</scope>
    <source>
        <strain evidence="2 3">DSM 17364</strain>
    </source>
</reference>
<dbReference type="AlphaFoldDB" id="A0A4Q8A9C6"/>
<dbReference type="EMBL" id="SHLA01000001">
    <property type="protein sequence ID" value="RZU60677.1"/>
    <property type="molecule type" value="Genomic_DNA"/>
</dbReference>
<dbReference type="OrthoDB" id="4963868at2"/>
<comment type="caution">
    <text evidence="2">The sequence shown here is derived from an EMBL/GenBank/DDBJ whole genome shotgun (WGS) entry which is preliminary data.</text>
</comment>
<gene>
    <name evidence="2" type="ORF">EV380_0221</name>
</gene>
<dbReference type="InterPro" id="IPR037883">
    <property type="entry name" value="Knr4/Smi1-like_sf"/>
</dbReference>
<evidence type="ECO:0000259" key="1">
    <source>
        <dbReference type="SMART" id="SM00860"/>
    </source>
</evidence>
<evidence type="ECO:0000313" key="2">
    <source>
        <dbReference type="EMBL" id="RZU60677.1"/>
    </source>
</evidence>